<dbReference type="RefSeq" id="XP_056513738.1">
    <property type="nucleotide sequence ID" value="XM_056652671.1"/>
</dbReference>
<reference evidence="2" key="1">
    <citation type="submission" date="2022-11" db="EMBL/GenBank/DDBJ databases">
        <authorList>
            <person name="Petersen C."/>
        </authorList>
    </citation>
    <scope>NUCLEOTIDE SEQUENCE</scope>
    <source>
        <strain evidence="2">IBT 34128</strain>
    </source>
</reference>
<feature type="compositionally biased region" description="Basic and acidic residues" evidence="1">
    <location>
        <begin position="134"/>
        <end position="145"/>
    </location>
</feature>
<feature type="compositionally biased region" description="Basic and acidic residues" evidence="1">
    <location>
        <begin position="115"/>
        <end position="125"/>
    </location>
</feature>
<dbReference type="OrthoDB" id="4334035at2759"/>
<evidence type="ECO:0000313" key="3">
    <source>
        <dbReference type="Proteomes" id="UP001141434"/>
    </source>
</evidence>
<sequence length="260" mass="28938">MGFITSMARRMRNNKLSRRLSSTQPRRGDESKDLIKSNSETVSFAQAESIESTSTIVHHSSHDVVQPSELPARKRLQGGDVKIQTLFDGIQTPDSVSSRTAKTLSRPEYPILKLDTVHSPHDTPTKKLQGPIETEEKLKEKDGENKGSSTGSGCSEKENQDGNEKEKKPSQVKKGSAAKNRRSMTAMLRDRCSVKMPRSSLSLKSLRSPSSPKWLDGHVITEDESPVEEMSHRKWGDKHSRKDWGRGMGVWGVGLMGRAM</sequence>
<reference evidence="2" key="2">
    <citation type="journal article" date="2023" name="IMA Fungus">
        <title>Comparative genomic study of the Penicillium genus elucidates a diverse pangenome and 15 lateral gene transfer events.</title>
        <authorList>
            <person name="Petersen C."/>
            <person name="Sorensen T."/>
            <person name="Nielsen M.R."/>
            <person name="Sondergaard T.E."/>
            <person name="Sorensen J.L."/>
            <person name="Fitzpatrick D.A."/>
            <person name="Frisvad J.C."/>
            <person name="Nielsen K.L."/>
        </authorList>
    </citation>
    <scope>NUCLEOTIDE SEQUENCE</scope>
    <source>
        <strain evidence="2">IBT 34128</strain>
    </source>
</reference>
<feature type="compositionally biased region" description="Basic and acidic residues" evidence="1">
    <location>
        <begin position="155"/>
        <end position="169"/>
    </location>
</feature>
<evidence type="ECO:0000313" key="2">
    <source>
        <dbReference type="EMBL" id="KAJ5104742.1"/>
    </source>
</evidence>
<keyword evidence="3" id="KW-1185">Reference proteome</keyword>
<dbReference type="GeneID" id="81391839"/>
<feature type="compositionally biased region" description="Basic and acidic residues" evidence="1">
    <location>
        <begin position="26"/>
        <end position="35"/>
    </location>
</feature>
<feature type="region of interest" description="Disordered" evidence="1">
    <location>
        <begin position="111"/>
        <end position="250"/>
    </location>
</feature>
<feature type="compositionally biased region" description="Low complexity" evidence="1">
    <location>
        <begin position="197"/>
        <end position="213"/>
    </location>
</feature>
<evidence type="ECO:0000256" key="1">
    <source>
        <dbReference type="SAM" id="MobiDB-lite"/>
    </source>
</evidence>
<organism evidence="2 3">
    <name type="scientific">Penicillium alfredii</name>
    <dbReference type="NCBI Taxonomy" id="1506179"/>
    <lineage>
        <taxon>Eukaryota</taxon>
        <taxon>Fungi</taxon>
        <taxon>Dikarya</taxon>
        <taxon>Ascomycota</taxon>
        <taxon>Pezizomycotina</taxon>
        <taxon>Eurotiomycetes</taxon>
        <taxon>Eurotiomycetidae</taxon>
        <taxon>Eurotiales</taxon>
        <taxon>Aspergillaceae</taxon>
        <taxon>Penicillium</taxon>
    </lineage>
</organism>
<comment type="caution">
    <text evidence="2">The sequence shown here is derived from an EMBL/GenBank/DDBJ whole genome shotgun (WGS) entry which is preliminary data.</text>
</comment>
<dbReference type="Proteomes" id="UP001141434">
    <property type="component" value="Unassembled WGS sequence"/>
</dbReference>
<proteinExistence type="predicted"/>
<dbReference type="AlphaFoldDB" id="A0A9W9FR00"/>
<protein>
    <submittedName>
        <fullName evidence="2">Uncharacterized protein</fullName>
    </submittedName>
</protein>
<feature type="compositionally biased region" description="Basic residues" evidence="1">
    <location>
        <begin position="9"/>
        <end position="18"/>
    </location>
</feature>
<feature type="compositionally biased region" description="Basic and acidic residues" evidence="1">
    <location>
        <begin position="229"/>
        <end position="245"/>
    </location>
</feature>
<gene>
    <name evidence="2" type="ORF">NUU61_002089</name>
</gene>
<dbReference type="EMBL" id="JAPMSZ010000004">
    <property type="protein sequence ID" value="KAJ5104742.1"/>
    <property type="molecule type" value="Genomic_DNA"/>
</dbReference>
<name>A0A9W9FR00_9EURO</name>
<accession>A0A9W9FR00</accession>
<feature type="region of interest" description="Disordered" evidence="1">
    <location>
        <begin position="1"/>
        <end position="38"/>
    </location>
</feature>